<dbReference type="EMBL" id="PDNB01000003">
    <property type="protein sequence ID" value="PGH18619.1"/>
    <property type="molecule type" value="Genomic_DNA"/>
</dbReference>
<accession>A0A2B7YC03</accession>
<protein>
    <submittedName>
        <fullName evidence="1">Uncharacterized protein</fullName>
    </submittedName>
</protein>
<sequence length="196" mass="22377">MHTVNYRVGILKEYLTNLVIDFDDSSTWRVDEIFTEHEVKSYGLPEASAVASCTKLSSPNEGMQAILKTRLRLPWFGKKLECETGAPEEINYLGLNEYAALTYLTRAGCSSTPKLYNTLHASQPEGFPLPGGSLLFLLMEELPGVCLNDVFWIKYDLEQRNRAREGFKKAFMYSAFHMIFLYNMHDANECRIRQVG</sequence>
<reference evidence="1 2" key="1">
    <citation type="submission" date="2017-10" db="EMBL/GenBank/DDBJ databases">
        <title>Comparative genomics in systemic dimorphic fungi from Ajellomycetaceae.</title>
        <authorList>
            <person name="Munoz J.F."/>
            <person name="Mcewen J.G."/>
            <person name="Clay O.K."/>
            <person name="Cuomo C.A."/>
        </authorList>
    </citation>
    <scope>NUCLEOTIDE SEQUENCE [LARGE SCALE GENOMIC DNA]</scope>
    <source>
        <strain evidence="1 2">UAMH5409</strain>
    </source>
</reference>
<evidence type="ECO:0000313" key="2">
    <source>
        <dbReference type="Proteomes" id="UP000223968"/>
    </source>
</evidence>
<name>A0A2B7YC03_9EURO</name>
<dbReference type="STRING" id="1447875.A0A2B7YC03"/>
<comment type="caution">
    <text evidence="1">The sequence shown here is derived from an EMBL/GenBank/DDBJ whole genome shotgun (WGS) entry which is preliminary data.</text>
</comment>
<proteinExistence type="predicted"/>
<organism evidence="1 2">
    <name type="scientific">Helicocarpus griseus UAMH5409</name>
    <dbReference type="NCBI Taxonomy" id="1447875"/>
    <lineage>
        <taxon>Eukaryota</taxon>
        <taxon>Fungi</taxon>
        <taxon>Dikarya</taxon>
        <taxon>Ascomycota</taxon>
        <taxon>Pezizomycotina</taxon>
        <taxon>Eurotiomycetes</taxon>
        <taxon>Eurotiomycetidae</taxon>
        <taxon>Onygenales</taxon>
        <taxon>Ajellomycetaceae</taxon>
        <taxon>Helicocarpus</taxon>
    </lineage>
</organism>
<gene>
    <name evidence="1" type="ORF">AJ79_00398</name>
</gene>
<keyword evidence="2" id="KW-1185">Reference proteome</keyword>
<dbReference type="Proteomes" id="UP000223968">
    <property type="component" value="Unassembled WGS sequence"/>
</dbReference>
<dbReference type="AlphaFoldDB" id="A0A2B7YC03"/>
<evidence type="ECO:0000313" key="1">
    <source>
        <dbReference type="EMBL" id="PGH18619.1"/>
    </source>
</evidence>
<dbReference type="OrthoDB" id="5401170at2759"/>